<reference evidence="2" key="1">
    <citation type="submission" date="2021-02" db="EMBL/GenBank/DDBJ databases">
        <authorList>
            <person name="Nowell W R."/>
        </authorList>
    </citation>
    <scope>NUCLEOTIDE SEQUENCE</scope>
</reference>
<dbReference type="InterPro" id="IPR029229">
    <property type="entry name" value="Alkyl_sulf_C"/>
</dbReference>
<dbReference type="Proteomes" id="UP000663877">
    <property type="component" value="Unassembled WGS sequence"/>
</dbReference>
<dbReference type="EMBL" id="CAJNOM010000250">
    <property type="protein sequence ID" value="CAF1284294.1"/>
    <property type="molecule type" value="Genomic_DNA"/>
</dbReference>
<organism evidence="2 5">
    <name type="scientific">Adineta steineri</name>
    <dbReference type="NCBI Taxonomy" id="433720"/>
    <lineage>
        <taxon>Eukaryota</taxon>
        <taxon>Metazoa</taxon>
        <taxon>Spiralia</taxon>
        <taxon>Gnathifera</taxon>
        <taxon>Rotifera</taxon>
        <taxon>Eurotatoria</taxon>
        <taxon>Bdelloidea</taxon>
        <taxon>Adinetida</taxon>
        <taxon>Adinetidae</taxon>
        <taxon>Adineta</taxon>
    </lineage>
</organism>
<dbReference type="Pfam" id="PF14864">
    <property type="entry name" value="Alkyl_sulf_C"/>
    <property type="match status" value="1"/>
</dbReference>
<gene>
    <name evidence="2" type="ORF">BJG266_LOCUS23331</name>
    <name evidence="3" type="ORF">QVE165_LOCUS30323</name>
</gene>
<accession>A0A814RRP0</accession>
<comment type="caution">
    <text evidence="2">The sequence shown here is derived from an EMBL/GenBank/DDBJ whole genome shotgun (WGS) entry which is preliminary data.</text>
</comment>
<dbReference type="EMBL" id="CAJNOI010000154">
    <property type="protein sequence ID" value="CAF1137049.1"/>
    <property type="molecule type" value="Genomic_DNA"/>
</dbReference>
<dbReference type="InterPro" id="IPR036527">
    <property type="entry name" value="SCP2_sterol-bd_dom_sf"/>
</dbReference>
<evidence type="ECO:0000259" key="1">
    <source>
        <dbReference type="Pfam" id="PF14864"/>
    </source>
</evidence>
<evidence type="ECO:0000313" key="5">
    <source>
        <dbReference type="Proteomes" id="UP000663877"/>
    </source>
</evidence>
<sequence length="152" mass="17992">MRNFHVEYLIPSYTKSIVGKNEIYQTIRFVNKGLTADEIIVNFNYQKAEEQNLLIFFHFNDTNEKYSIEIRNSIVDMQDDWNDKMLPNLIIEIKTENIWKQILSRTKTPMEALDNEDICIKNQQGKDYPEGILEFIQFLLLIDYTNSIISTS</sequence>
<dbReference type="SUPFAM" id="SSF55718">
    <property type="entry name" value="SCP-like"/>
    <property type="match status" value="1"/>
</dbReference>
<feature type="domain" description="Alkyl sulfatase C-terminal" evidence="1">
    <location>
        <begin position="37"/>
        <end position="124"/>
    </location>
</feature>
<proteinExistence type="predicted"/>
<dbReference type="AlphaFoldDB" id="A0A814RRP0"/>
<dbReference type="Gene3D" id="3.30.1050.10">
    <property type="entry name" value="SCP2 sterol-binding domain"/>
    <property type="match status" value="1"/>
</dbReference>
<evidence type="ECO:0000313" key="3">
    <source>
        <dbReference type="EMBL" id="CAF1284294.1"/>
    </source>
</evidence>
<evidence type="ECO:0000313" key="4">
    <source>
        <dbReference type="Proteomes" id="UP000663832"/>
    </source>
</evidence>
<keyword evidence="4" id="KW-1185">Reference proteome</keyword>
<name>A0A814RRP0_9BILA</name>
<protein>
    <recommendedName>
        <fullName evidence="1">Alkyl sulfatase C-terminal domain-containing protein</fullName>
    </recommendedName>
</protein>
<dbReference type="OrthoDB" id="10154875at2759"/>
<evidence type="ECO:0000313" key="2">
    <source>
        <dbReference type="EMBL" id="CAF1137049.1"/>
    </source>
</evidence>
<dbReference type="Proteomes" id="UP000663832">
    <property type="component" value="Unassembled WGS sequence"/>
</dbReference>